<dbReference type="PANTHER" id="PTHR43484">
    <property type="match status" value="1"/>
</dbReference>
<evidence type="ECO:0000256" key="2">
    <source>
        <dbReference type="ARBA" id="ARBA00009226"/>
    </source>
</evidence>
<dbReference type="EMBL" id="BAABBV010000001">
    <property type="protein sequence ID" value="GAA4158474.1"/>
    <property type="molecule type" value="Genomic_DNA"/>
</dbReference>
<dbReference type="Gene3D" id="2.30.330.10">
    <property type="entry name" value="SpoA-like"/>
    <property type="match status" value="1"/>
</dbReference>
<dbReference type="InterPro" id="IPR051469">
    <property type="entry name" value="FliN/MopA/SpaO"/>
</dbReference>
<reference evidence="8" key="2">
    <citation type="submission" date="2023-12" db="EMBL/GenBank/DDBJ databases">
        <authorList>
            <person name="Sun Q."/>
            <person name="Inoue M."/>
        </authorList>
    </citation>
    <scope>NUCLEOTIDE SEQUENCE</scope>
    <source>
        <strain evidence="8">JCM 17590</strain>
    </source>
</reference>
<keyword evidence="4" id="KW-0145">Chemotaxis</keyword>
<dbReference type="InterPro" id="IPR036429">
    <property type="entry name" value="SpoA-like_sf"/>
</dbReference>
<evidence type="ECO:0000313" key="8">
    <source>
        <dbReference type="EMBL" id="GAA4158474.1"/>
    </source>
</evidence>
<name>A0ABP7ZHV7_9MICO</name>
<dbReference type="RefSeq" id="WP_344790782.1">
    <property type="nucleotide sequence ID" value="NZ_BAABBV010000001.1"/>
</dbReference>
<proteinExistence type="inferred from homology"/>
<dbReference type="InterPro" id="IPR001172">
    <property type="entry name" value="FliN_T3SS_HrcQb"/>
</dbReference>
<sequence length="237" mass="24344">MTDTTFASAAVQAVLAEQVRTAALQLVLQLPTVARLTPAPLEGPAAPVDDWAAGHAVVGTFVGQGSYRVALALAPELLPAAGDGADVVVDYVRGALEDAMGAFGAGVLTGLDVDDARELFATPEAVVVRLDDSGSPVGAFGVLQTSGPRAGGDVLERLGRLSGVEMDLTVQIGRTRLLVRDVLDLEAGSIIELDRSAGAPADILLNGRLIARGEVVVVDQDYAVRVTSIVEAAVRAL</sequence>
<dbReference type="NCBIfam" id="TIGR02480">
    <property type="entry name" value="fliN"/>
    <property type="match status" value="1"/>
</dbReference>
<keyword evidence="9" id="KW-1185">Reference proteome</keyword>
<dbReference type="PANTHER" id="PTHR43484:SF1">
    <property type="entry name" value="FLAGELLAR MOTOR SWITCH PROTEIN FLIN"/>
    <property type="match status" value="1"/>
</dbReference>
<keyword evidence="6" id="KW-0472">Membrane</keyword>
<reference evidence="8" key="1">
    <citation type="journal article" date="2014" name="Int. J. Syst. Evol. Microbiol.">
        <title>Complete genome of a new Firmicutes species belonging to the dominant human colonic microbiota ('Ruminococcus bicirculans') reveals two chromosomes and a selective capacity to utilize plant glucans.</title>
        <authorList>
            <consortium name="NISC Comparative Sequencing Program"/>
            <person name="Wegmann U."/>
            <person name="Louis P."/>
            <person name="Goesmann A."/>
            <person name="Henrissat B."/>
            <person name="Duncan S.H."/>
            <person name="Flint H.J."/>
        </authorList>
    </citation>
    <scope>NUCLEOTIDE SEQUENCE</scope>
    <source>
        <strain evidence="8">JCM 17590</strain>
    </source>
</reference>
<organism evidence="8 9">
    <name type="scientific">Gryllotalpicola daejeonensis</name>
    <dbReference type="NCBI Taxonomy" id="993087"/>
    <lineage>
        <taxon>Bacteria</taxon>
        <taxon>Bacillati</taxon>
        <taxon>Actinomycetota</taxon>
        <taxon>Actinomycetes</taxon>
        <taxon>Micrococcales</taxon>
        <taxon>Microbacteriaceae</taxon>
        <taxon>Gryllotalpicola</taxon>
    </lineage>
</organism>
<gene>
    <name evidence="8" type="ORF">GCM10022286_11400</name>
</gene>
<evidence type="ECO:0000256" key="5">
    <source>
        <dbReference type="ARBA" id="ARBA00022779"/>
    </source>
</evidence>
<feature type="domain" description="Flagellar motor switch protein FliN-like C-terminal" evidence="7">
    <location>
        <begin position="160"/>
        <end position="230"/>
    </location>
</feature>
<dbReference type="Pfam" id="PF01052">
    <property type="entry name" value="FliMN_C"/>
    <property type="match status" value="1"/>
</dbReference>
<evidence type="ECO:0000313" key="9">
    <source>
        <dbReference type="Proteomes" id="UP001415169"/>
    </source>
</evidence>
<comment type="similarity">
    <text evidence="2">Belongs to the FliN/MopA/SpaO family.</text>
</comment>
<keyword evidence="3" id="KW-1003">Cell membrane</keyword>
<dbReference type="PRINTS" id="PR00956">
    <property type="entry name" value="FLGMOTORFLIN"/>
</dbReference>
<protein>
    <recommendedName>
        <fullName evidence="7">Flagellar motor switch protein FliN-like C-terminal domain-containing protein</fullName>
    </recommendedName>
</protein>
<evidence type="ECO:0000256" key="3">
    <source>
        <dbReference type="ARBA" id="ARBA00022475"/>
    </source>
</evidence>
<comment type="caution">
    <text evidence="8">The sequence shown here is derived from an EMBL/GenBank/DDBJ whole genome shotgun (WGS) entry which is preliminary data.</text>
</comment>
<dbReference type="InterPro" id="IPR012826">
    <property type="entry name" value="FliN"/>
</dbReference>
<comment type="subcellular location">
    <subcellularLocation>
        <location evidence="1">Cell membrane</location>
        <topology evidence="1">Peripheral membrane protein</topology>
        <orientation evidence="1">Cytoplasmic side</orientation>
    </subcellularLocation>
</comment>
<dbReference type="SUPFAM" id="SSF101801">
    <property type="entry name" value="Surface presentation of antigens (SPOA)"/>
    <property type="match status" value="1"/>
</dbReference>
<evidence type="ECO:0000256" key="6">
    <source>
        <dbReference type="ARBA" id="ARBA00023136"/>
    </source>
</evidence>
<accession>A0ABP7ZHV7</accession>
<evidence type="ECO:0000256" key="1">
    <source>
        <dbReference type="ARBA" id="ARBA00004413"/>
    </source>
</evidence>
<keyword evidence="5" id="KW-0283">Flagellar rotation</keyword>
<evidence type="ECO:0000259" key="7">
    <source>
        <dbReference type="Pfam" id="PF01052"/>
    </source>
</evidence>
<dbReference type="InterPro" id="IPR001543">
    <property type="entry name" value="FliN-like_C"/>
</dbReference>
<evidence type="ECO:0000256" key="4">
    <source>
        <dbReference type="ARBA" id="ARBA00022500"/>
    </source>
</evidence>
<dbReference type="Proteomes" id="UP001415169">
    <property type="component" value="Unassembled WGS sequence"/>
</dbReference>